<evidence type="ECO:0000313" key="2">
    <source>
        <dbReference type="EMBL" id="GGA70643.1"/>
    </source>
</evidence>
<dbReference type="InterPro" id="IPR001509">
    <property type="entry name" value="Epimerase_deHydtase"/>
</dbReference>
<dbReference type="PANTHER" id="PTHR48079:SF6">
    <property type="entry name" value="NAD(P)-BINDING DOMAIN-CONTAINING PROTEIN-RELATED"/>
    <property type="match status" value="1"/>
</dbReference>
<protein>
    <submittedName>
        <fullName evidence="2">NAD-dependent epimerase</fullName>
    </submittedName>
</protein>
<sequence length="351" mass="40122">MDFLNWNFFFAIEVEVDYIYKMILVTGGTGLVGAHLLLHLIENGEKVRAIYRQEKGIQKTKSLFQHYDKLPLFDAIEWVQADILDIPSLEHAFVTITKVYHCAAFISFNPAEEEILRKINIEGTANIVNFCIAKGVQKLCHVSSTAALGDLASHENIITEETEWNPEKYHSDYAISKYGAEMEVWRGQQEGLEVIIVNPGVIIGPGFEDQGSGQLIKKVADGLLFYTYGKTAFVAVDDVVRIMIELMESSICNERFIVIGQNIIFRDLFNTIADTLKVKRPSIEARPFLLKLTWILYWFLNLFSQKSNNISKDTLQSLLNNKEFSNQKIKTAINVSFLDIHQYIRDHFSRN</sequence>
<accession>A0ABQ1HE31</accession>
<organism evidence="2 3">
    <name type="scientific">Flavobacterium palustre</name>
    <dbReference type="NCBI Taxonomy" id="1476463"/>
    <lineage>
        <taxon>Bacteria</taxon>
        <taxon>Pseudomonadati</taxon>
        <taxon>Bacteroidota</taxon>
        <taxon>Flavobacteriia</taxon>
        <taxon>Flavobacteriales</taxon>
        <taxon>Flavobacteriaceae</taxon>
        <taxon>Flavobacterium</taxon>
    </lineage>
</organism>
<dbReference type="Pfam" id="PF01370">
    <property type="entry name" value="Epimerase"/>
    <property type="match status" value="1"/>
</dbReference>
<evidence type="ECO:0000313" key="3">
    <source>
        <dbReference type="Proteomes" id="UP000658793"/>
    </source>
</evidence>
<proteinExistence type="predicted"/>
<name>A0ABQ1HE31_9FLAO</name>
<dbReference type="InterPro" id="IPR036291">
    <property type="entry name" value="NAD(P)-bd_dom_sf"/>
</dbReference>
<dbReference type="EMBL" id="BMGA01000001">
    <property type="protein sequence ID" value="GGA70643.1"/>
    <property type="molecule type" value="Genomic_DNA"/>
</dbReference>
<reference evidence="3" key="1">
    <citation type="journal article" date="2019" name="Int. J. Syst. Evol. Microbiol.">
        <title>The Global Catalogue of Microorganisms (GCM) 10K type strain sequencing project: providing services to taxonomists for standard genome sequencing and annotation.</title>
        <authorList>
            <consortium name="The Broad Institute Genomics Platform"/>
            <consortium name="The Broad Institute Genome Sequencing Center for Infectious Disease"/>
            <person name="Wu L."/>
            <person name="Ma J."/>
        </authorList>
    </citation>
    <scope>NUCLEOTIDE SEQUENCE [LARGE SCALE GENOMIC DNA]</scope>
    <source>
        <strain evidence="3">CGMCC 1.12811</strain>
    </source>
</reference>
<evidence type="ECO:0000259" key="1">
    <source>
        <dbReference type="Pfam" id="PF01370"/>
    </source>
</evidence>
<keyword evidence="3" id="KW-1185">Reference proteome</keyword>
<comment type="caution">
    <text evidence="2">The sequence shown here is derived from an EMBL/GenBank/DDBJ whole genome shotgun (WGS) entry which is preliminary data.</text>
</comment>
<dbReference type="InterPro" id="IPR051783">
    <property type="entry name" value="NAD(P)-dependent_oxidoreduct"/>
</dbReference>
<dbReference type="PANTHER" id="PTHR48079">
    <property type="entry name" value="PROTEIN YEEZ"/>
    <property type="match status" value="1"/>
</dbReference>
<dbReference type="SUPFAM" id="SSF51735">
    <property type="entry name" value="NAD(P)-binding Rossmann-fold domains"/>
    <property type="match status" value="1"/>
</dbReference>
<dbReference type="Proteomes" id="UP000658793">
    <property type="component" value="Unassembled WGS sequence"/>
</dbReference>
<dbReference type="Gene3D" id="3.40.50.720">
    <property type="entry name" value="NAD(P)-binding Rossmann-like Domain"/>
    <property type="match status" value="1"/>
</dbReference>
<gene>
    <name evidence="2" type="ORF">GCM10008015_09300</name>
</gene>
<feature type="domain" description="NAD-dependent epimerase/dehydratase" evidence="1">
    <location>
        <begin position="23"/>
        <end position="249"/>
    </location>
</feature>